<dbReference type="AlphaFoldDB" id="A0A178XVH9"/>
<protein>
    <submittedName>
        <fullName evidence="1">Uncharacterized protein</fullName>
    </submittedName>
</protein>
<evidence type="ECO:0000313" key="2">
    <source>
        <dbReference type="Proteomes" id="UP000094025"/>
    </source>
</evidence>
<dbReference type="EMBL" id="LPUX01000061">
    <property type="protein sequence ID" value="OAP38505.1"/>
    <property type="molecule type" value="Genomic_DNA"/>
</dbReference>
<accession>A0A178XVH9</accession>
<name>A0A178XVH9_9HYPH</name>
<proteinExistence type="predicted"/>
<keyword evidence="2" id="KW-1185">Reference proteome</keyword>
<organism evidence="1 2">
    <name type="scientific">Sinorhizobium glycinis</name>
    <dbReference type="NCBI Taxonomy" id="1472378"/>
    <lineage>
        <taxon>Bacteria</taxon>
        <taxon>Pseudomonadati</taxon>
        <taxon>Pseudomonadota</taxon>
        <taxon>Alphaproteobacteria</taxon>
        <taxon>Hyphomicrobiales</taxon>
        <taxon>Rhizobiaceae</taxon>
        <taxon>Sinorhizobium/Ensifer group</taxon>
        <taxon>Sinorhizobium</taxon>
    </lineage>
</organism>
<comment type="caution">
    <text evidence="1">The sequence shown here is derived from an EMBL/GenBank/DDBJ whole genome shotgun (WGS) entry which is preliminary data.</text>
</comment>
<evidence type="ECO:0000313" key="1">
    <source>
        <dbReference type="EMBL" id="OAP38505.1"/>
    </source>
</evidence>
<reference evidence="1 2" key="1">
    <citation type="journal article" date="2016" name="Int. J. Syst. Evol. Microbiol.">
        <title>Ensifer glycinis sp. nov., an novel rhizobial species associated with Glycine spp.</title>
        <authorList>
            <person name="Yan H."/>
            <person name="Yan J."/>
            <person name="Sui X.H."/>
            <person name="Wang E.T."/>
            <person name="Chen W.X."/>
            <person name="Zhang X.X."/>
            <person name="Chen W.F."/>
        </authorList>
    </citation>
    <scope>NUCLEOTIDE SEQUENCE [LARGE SCALE GENOMIC DNA]</scope>
    <source>
        <strain evidence="1 2">CCBAU 23380</strain>
    </source>
</reference>
<sequence>MGYQRGLVPFSCNEVTNAVELQEQRSELETLVRAYGEVLALFSFMHLGLREPGMNLLFAQLSCRAADILESVGQGGDRRRRLAATEHAARHLGRARSDLLQAQRAFEGRLGRQSTELLRLLTRASLELKRASALLGTMTFDASGCCAGPLFANAEETHGSAFRLGA</sequence>
<dbReference type="Proteomes" id="UP000094025">
    <property type="component" value="Unassembled WGS sequence"/>
</dbReference>
<dbReference type="OrthoDB" id="8419724at2"/>
<dbReference type="STRING" id="1472378.AU381_23385"/>
<gene>
    <name evidence="1" type="ORF">AU381_23385</name>
</gene>